<accession>A0ABT3J5S7</accession>
<reference evidence="1 2" key="1">
    <citation type="submission" date="2022-10" db="EMBL/GenBank/DDBJ databases">
        <title>Defluviimonas sp. CAU 1641 isolated from mud.</title>
        <authorList>
            <person name="Kim W."/>
        </authorList>
    </citation>
    <scope>NUCLEOTIDE SEQUENCE [LARGE SCALE GENOMIC DNA]</scope>
    <source>
        <strain evidence="1 2">CAU 1641</strain>
    </source>
</reference>
<protein>
    <submittedName>
        <fullName evidence="1">Uncharacterized protein</fullName>
    </submittedName>
</protein>
<evidence type="ECO:0000313" key="2">
    <source>
        <dbReference type="Proteomes" id="UP001207582"/>
    </source>
</evidence>
<dbReference type="EMBL" id="JAPDOG010000014">
    <property type="protein sequence ID" value="MCW3783028.1"/>
    <property type="molecule type" value="Genomic_DNA"/>
</dbReference>
<comment type="caution">
    <text evidence="1">The sequence shown here is derived from an EMBL/GenBank/DDBJ whole genome shotgun (WGS) entry which is preliminary data.</text>
</comment>
<gene>
    <name evidence="1" type="ORF">OM960_15875</name>
</gene>
<keyword evidence="2" id="KW-1185">Reference proteome</keyword>
<dbReference type="Proteomes" id="UP001207582">
    <property type="component" value="Unassembled WGS sequence"/>
</dbReference>
<organism evidence="1 2">
    <name type="scientific">Defluviimonas salinarum</name>
    <dbReference type="NCBI Taxonomy" id="2992147"/>
    <lineage>
        <taxon>Bacteria</taxon>
        <taxon>Pseudomonadati</taxon>
        <taxon>Pseudomonadota</taxon>
        <taxon>Alphaproteobacteria</taxon>
        <taxon>Rhodobacterales</taxon>
        <taxon>Paracoccaceae</taxon>
        <taxon>Albidovulum</taxon>
    </lineage>
</organism>
<name>A0ABT3J5S7_9RHOB</name>
<sequence length="149" mass="15892">MSDRFDLAAAAVEATYAGPALPEYAEGLAQIRHACLHVISRLRSRDVPKGTFFGIGELFVGLGTEIPIERAVAALTFLSACPGALLVPVGYIEEEGRRIRIPADHLVDAINGRPVPHPVTGVPLEASARRIHLGYGLDAPDTHSPIPEL</sequence>
<dbReference type="RefSeq" id="WP_264772663.1">
    <property type="nucleotide sequence ID" value="NZ_JAPDOG010000014.1"/>
</dbReference>
<evidence type="ECO:0000313" key="1">
    <source>
        <dbReference type="EMBL" id="MCW3783028.1"/>
    </source>
</evidence>
<proteinExistence type="predicted"/>